<dbReference type="GO" id="GO:0005655">
    <property type="term" value="C:nucleolar ribonuclease P complex"/>
    <property type="evidence" value="ECO:0007669"/>
    <property type="project" value="TreeGrafter"/>
</dbReference>
<dbReference type="STRING" id="1555241.A0A4V1IU10"/>
<comment type="similarity">
    <text evidence="4">Belongs to the eukaryotic/archaeal RNase P protein component 4 family.</text>
</comment>
<keyword evidence="1" id="KW-0819">tRNA processing</keyword>
<evidence type="ECO:0000256" key="2">
    <source>
        <dbReference type="ARBA" id="ARBA00022723"/>
    </source>
</evidence>
<dbReference type="OrthoDB" id="128536at2759"/>
<evidence type="ECO:0008006" key="7">
    <source>
        <dbReference type="Google" id="ProtNLM"/>
    </source>
</evidence>
<evidence type="ECO:0000313" key="6">
    <source>
        <dbReference type="Proteomes" id="UP000274922"/>
    </source>
</evidence>
<dbReference type="EMBL" id="ML014341">
    <property type="protein sequence ID" value="RKO98927.1"/>
    <property type="molecule type" value="Genomic_DNA"/>
</dbReference>
<evidence type="ECO:0000313" key="5">
    <source>
        <dbReference type="EMBL" id="RKO98927.1"/>
    </source>
</evidence>
<dbReference type="PANTHER" id="PTHR14742:SF0">
    <property type="entry name" value="RIBONUCLEASE P PROTEIN SUBUNIT P21"/>
    <property type="match status" value="1"/>
</dbReference>
<accession>A0A4V1IU10</accession>
<proteinExistence type="inferred from homology"/>
<reference evidence="6" key="1">
    <citation type="journal article" date="2018" name="Nat. Microbiol.">
        <title>Leveraging single-cell genomics to expand the fungal tree of life.</title>
        <authorList>
            <person name="Ahrendt S.R."/>
            <person name="Quandt C.A."/>
            <person name="Ciobanu D."/>
            <person name="Clum A."/>
            <person name="Salamov A."/>
            <person name="Andreopoulos B."/>
            <person name="Cheng J.F."/>
            <person name="Woyke T."/>
            <person name="Pelin A."/>
            <person name="Henrissat B."/>
            <person name="Reynolds N.K."/>
            <person name="Benny G.L."/>
            <person name="Smith M.E."/>
            <person name="James T.Y."/>
            <person name="Grigoriev I.V."/>
        </authorList>
    </citation>
    <scope>NUCLEOTIDE SEQUENCE [LARGE SCALE GENOMIC DNA]</scope>
    <source>
        <strain evidence="6">ATCC 52028</strain>
    </source>
</reference>
<dbReference type="InterPro" id="IPR007175">
    <property type="entry name" value="Rpr2/Snm1/Rpp21"/>
</dbReference>
<organism evidence="5 6">
    <name type="scientific">Caulochytrium protostelioides</name>
    <dbReference type="NCBI Taxonomy" id="1555241"/>
    <lineage>
        <taxon>Eukaryota</taxon>
        <taxon>Fungi</taxon>
        <taxon>Fungi incertae sedis</taxon>
        <taxon>Chytridiomycota</taxon>
        <taxon>Chytridiomycota incertae sedis</taxon>
        <taxon>Chytridiomycetes</taxon>
        <taxon>Caulochytriales</taxon>
        <taxon>Caulochytriaceae</taxon>
        <taxon>Caulochytrium</taxon>
    </lineage>
</organism>
<dbReference type="Proteomes" id="UP000274922">
    <property type="component" value="Unassembled WGS sequence"/>
</dbReference>
<dbReference type="Gene3D" id="6.20.50.20">
    <property type="match status" value="1"/>
</dbReference>
<keyword evidence="2" id="KW-0479">Metal-binding</keyword>
<name>A0A4V1IU10_9FUNG</name>
<dbReference type="GO" id="GO:0046872">
    <property type="term" value="F:metal ion binding"/>
    <property type="evidence" value="ECO:0007669"/>
    <property type="project" value="UniProtKB-KW"/>
</dbReference>
<dbReference type="Pfam" id="PF04032">
    <property type="entry name" value="Rpr2"/>
    <property type="match status" value="1"/>
</dbReference>
<dbReference type="GO" id="GO:0008033">
    <property type="term" value="P:tRNA processing"/>
    <property type="evidence" value="ECO:0007669"/>
    <property type="project" value="UniProtKB-KW"/>
</dbReference>
<evidence type="ECO:0000256" key="1">
    <source>
        <dbReference type="ARBA" id="ARBA00022694"/>
    </source>
</evidence>
<gene>
    <name evidence="5" type="ORF">CXG81DRAFT_28278</name>
</gene>
<keyword evidence="3" id="KW-0862">Zinc</keyword>
<protein>
    <recommendedName>
        <fullName evidence="7">Rpr2-domain-containing protein</fullName>
    </recommendedName>
</protein>
<evidence type="ECO:0000256" key="4">
    <source>
        <dbReference type="ARBA" id="ARBA00038402"/>
    </source>
</evidence>
<dbReference type="PANTHER" id="PTHR14742">
    <property type="entry name" value="RIBONUCLEASE P SUBUNIT P21"/>
    <property type="match status" value="1"/>
</dbReference>
<dbReference type="AlphaFoldDB" id="A0A4V1IU10"/>
<evidence type="ECO:0000256" key="3">
    <source>
        <dbReference type="ARBA" id="ARBA00022833"/>
    </source>
</evidence>
<sequence>MKGGSRKKSAESLPNRETYQRLNFLHQASQVLATTPGSAQHKLSTFYSKSFKRLAQKHVLRLSPQIKRTLCRGCDGIMVPGLTADVQRLTQPNRQELTRTVCETCGSYRQYPISVPSRPLFEDRARTMSDINGEHVPVPPSAAKTYASSATLAAEKTVAQPTAPSHPTTA</sequence>
<keyword evidence="6" id="KW-1185">Reference proteome</keyword>